<dbReference type="PANTHER" id="PTHR21562">
    <property type="entry name" value="NOTUM-RELATED"/>
    <property type="match status" value="1"/>
</dbReference>
<dbReference type="PANTHER" id="PTHR21562:SF98">
    <property type="entry name" value="PECTIN ACETYLESTERASE 3"/>
    <property type="match status" value="1"/>
</dbReference>
<feature type="chain" id="PRO_5011825936" description="Pectin acetylesterase" evidence="6">
    <location>
        <begin position="23"/>
        <end position="418"/>
    </location>
</feature>
<dbReference type="InterPro" id="IPR004963">
    <property type="entry name" value="PAE/NOTUM"/>
</dbReference>
<dbReference type="GO" id="GO:0052793">
    <property type="term" value="F:pectin acetylesterase activity"/>
    <property type="evidence" value="ECO:0007669"/>
    <property type="project" value="TreeGrafter"/>
</dbReference>
<accession>A0A1Q3CWE0</accession>
<evidence type="ECO:0000256" key="1">
    <source>
        <dbReference type="ARBA" id="ARBA00003534"/>
    </source>
</evidence>
<keyword evidence="6" id="KW-0378">Hydrolase</keyword>
<evidence type="ECO:0000256" key="3">
    <source>
        <dbReference type="ARBA" id="ARBA00005784"/>
    </source>
</evidence>
<organism evidence="7 8">
    <name type="scientific">Cephalotus follicularis</name>
    <name type="common">Albany pitcher plant</name>
    <dbReference type="NCBI Taxonomy" id="3775"/>
    <lineage>
        <taxon>Eukaryota</taxon>
        <taxon>Viridiplantae</taxon>
        <taxon>Streptophyta</taxon>
        <taxon>Embryophyta</taxon>
        <taxon>Tracheophyta</taxon>
        <taxon>Spermatophyta</taxon>
        <taxon>Magnoliopsida</taxon>
        <taxon>eudicotyledons</taxon>
        <taxon>Gunneridae</taxon>
        <taxon>Pentapetalae</taxon>
        <taxon>rosids</taxon>
        <taxon>fabids</taxon>
        <taxon>Oxalidales</taxon>
        <taxon>Cephalotaceae</taxon>
        <taxon>Cephalotus</taxon>
    </lineage>
</organism>
<reference evidence="8" key="1">
    <citation type="submission" date="2016-04" db="EMBL/GenBank/DDBJ databases">
        <title>Cephalotus genome sequencing.</title>
        <authorList>
            <person name="Fukushima K."/>
            <person name="Hasebe M."/>
            <person name="Fang X."/>
        </authorList>
    </citation>
    <scope>NUCLEOTIDE SEQUENCE [LARGE SCALE GENOMIC DNA]</scope>
    <source>
        <strain evidence="8">cv. St1</strain>
    </source>
</reference>
<comment type="subcellular location">
    <subcellularLocation>
        <location evidence="2 6">Secreted</location>
        <location evidence="2 6">Cell wall</location>
    </subcellularLocation>
</comment>
<dbReference type="OrthoDB" id="2015280at2759"/>
<keyword evidence="6" id="KW-0964">Secreted</keyword>
<dbReference type="FunCoup" id="A0A1Q3CWE0">
    <property type="interactions" value="234"/>
</dbReference>
<feature type="signal peptide" evidence="6">
    <location>
        <begin position="1"/>
        <end position="22"/>
    </location>
</feature>
<proteinExistence type="inferred from homology"/>
<name>A0A1Q3CWE0_CEPFO</name>
<dbReference type="GO" id="GO:0009505">
    <property type="term" value="C:plant-type cell wall"/>
    <property type="evidence" value="ECO:0007669"/>
    <property type="project" value="TreeGrafter"/>
</dbReference>
<gene>
    <name evidence="7" type="ORF">CFOL_v3_27984</name>
</gene>
<keyword evidence="5 6" id="KW-0961">Cell wall biogenesis/degradation</keyword>
<dbReference type="EC" id="3.1.1.-" evidence="6"/>
<comment type="caution">
    <text evidence="7">The sequence shown here is derived from an EMBL/GenBank/DDBJ whole genome shotgun (WGS) entry which is preliminary data.</text>
</comment>
<dbReference type="AlphaFoldDB" id="A0A1Q3CWE0"/>
<dbReference type="InParanoid" id="A0A1Q3CWE0"/>
<dbReference type="Pfam" id="PF03283">
    <property type="entry name" value="PAE"/>
    <property type="match status" value="1"/>
</dbReference>
<keyword evidence="6" id="KW-0732">Signal</keyword>
<protein>
    <recommendedName>
        <fullName evidence="6">Pectin acetylesterase</fullName>
        <ecNumber evidence="6">3.1.1.-</ecNumber>
    </recommendedName>
</protein>
<dbReference type="STRING" id="3775.A0A1Q3CWE0"/>
<dbReference type="EMBL" id="BDDD01003256">
    <property type="protein sequence ID" value="GAV84540.1"/>
    <property type="molecule type" value="Genomic_DNA"/>
</dbReference>
<dbReference type="GO" id="GO:0071555">
    <property type="term" value="P:cell wall organization"/>
    <property type="evidence" value="ECO:0007669"/>
    <property type="project" value="UniProtKB-KW"/>
</dbReference>
<sequence length="418" mass="46418">MKMKGVMIQILNLCSVIGIVLSGSDYGMNDLRDRESFFPLIEKDVVKASTATSPQPLMVPLTLIQGADTKGAVCLDGTLPGYHFHQGSGSGANSWLIQLEGGGWCNNVKSCVFRKTTRRGSSKFMEKKINFTGILSNKPEENPDFFNWNRVKLRYCDGASFSGEGQDEAAQLKFRGQRIWLAALEELKAKGMQNADQALLSGCSAGALASILHCDEFRDLFPETVKVKCLSDAGLFLDVIDVAGGRSLRNMFAGVVSLQEVQKNLPITCTSQLDPTSCFFPQNSVANIKTPMFLLNAAYDTWQFQESLVPPSADPHGNWNECKLDHARCNSSQIQFLQDFRDQMLDAVKVFSKSNQNGLFINSCFAHCHSERPETWFAEDSPRIGDKRVAESVGDWYFDRGDVKAIDCPYPCDNTCRY</sequence>
<evidence type="ECO:0000256" key="2">
    <source>
        <dbReference type="ARBA" id="ARBA00004191"/>
    </source>
</evidence>
<evidence type="ECO:0000256" key="5">
    <source>
        <dbReference type="ARBA" id="ARBA00023316"/>
    </source>
</evidence>
<keyword evidence="4 6" id="KW-0134">Cell wall</keyword>
<dbReference type="Proteomes" id="UP000187406">
    <property type="component" value="Unassembled WGS sequence"/>
</dbReference>
<comment type="similarity">
    <text evidence="3 6">Belongs to the pectinacetylesterase family.</text>
</comment>
<evidence type="ECO:0000256" key="4">
    <source>
        <dbReference type="ARBA" id="ARBA00022512"/>
    </source>
</evidence>
<evidence type="ECO:0000313" key="7">
    <source>
        <dbReference type="EMBL" id="GAV84540.1"/>
    </source>
</evidence>
<comment type="function">
    <text evidence="1 6">Hydrolyzes acetyl esters in homogalacturonan regions of pectin. In type I primary cell wall, galacturonic acid residues of pectin can be acetylated at the O-2 and O-3 positions. Decreasing the degree of acetylation of pectin gels in vitro alters their physical properties.</text>
</comment>
<evidence type="ECO:0000256" key="6">
    <source>
        <dbReference type="RuleBase" id="RU363114"/>
    </source>
</evidence>
<keyword evidence="8" id="KW-1185">Reference proteome</keyword>
<evidence type="ECO:0000313" key="8">
    <source>
        <dbReference type="Proteomes" id="UP000187406"/>
    </source>
</evidence>